<proteinExistence type="predicted"/>
<dbReference type="Proteomes" id="UP000094197">
    <property type="component" value="Chromosome 1"/>
</dbReference>
<dbReference type="EMBL" id="CP015217">
    <property type="protein sequence ID" value="AOP35659.1"/>
    <property type="molecule type" value="Genomic_DNA"/>
</dbReference>
<reference evidence="1 2" key="1">
    <citation type="submission" date="2016-04" db="EMBL/GenBank/DDBJ databases">
        <title>Complete genome seqeunce of Leptospira alstonii serovar Room22.</title>
        <authorList>
            <person name="Nally J.E."/>
            <person name="Bayles D.O."/>
            <person name="Hurley D."/>
            <person name="Fanning S."/>
            <person name="McMahon B.J."/>
            <person name="Arent Z."/>
        </authorList>
    </citation>
    <scope>NUCLEOTIDE SEQUENCE [LARGE SCALE GENOMIC DNA]</scope>
    <source>
        <strain evidence="1 2">GWTS #1</strain>
    </source>
</reference>
<organism evidence="1 2">
    <name type="scientific">Leptospira tipperaryensis</name>
    <dbReference type="NCBI Taxonomy" id="2564040"/>
    <lineage>
        <taxon>Bacteria</taxon>
        <taxon>Pseudomonadati</taxon>
        <taxon>Spirochaetota</taxon>
        <taxon>Spirochaetia</taxon>
        <taxon>Leptospirales</taxon>
        <taxon>Leptospiraceae</taxon>
        <taxon>Leptospira</taxon>
    </lineage>
</organism>
<dbReference type="AlphaFoldDB" id="A0A1D7V1D8"/>
<evidence type="ECO:0000313" key="1">
    <source>
        <dbReference type="EMBL" id="AOP35659.1"/>
    </source>
</evidence>
<dbReference type="KEGG" id="laj:A0128_18520"/>
<evidence type="ECO:0000313" key="2">
    <source>
        <dbReference type="Proteomes" id="UP000094197"/>
    </source>
</evidence>
<gene>
    <name evidence="1" type="ORF">A0128_18520</name>
</gene>
<sequence length="67" mass="7704">MLKVFDLCDGNFLQIDRERTRATAEGVSFILRECGFYRKGRINFRLSTQGKNKSVFAKNSGLDQSLR</sequence>
<keyword evidence="2" id="KW-1185">Reference proteome</keyword>
<accession>A0A1D7V1D8</accession>
<protein>
    <submittedName>
        <fullName evidence="1">Uncharacterized protein</fullName>
    </submittedName>
</protein>
<name>A0A1D7V1D8_9LEPT</name>